<name>A0ABY5LDZ4_9SPHN</name>
<proteinExistence type="predicted"/>
<evidence type="ECO:0000313" key="1">
    <source>
        <dbReference type="EMBL" id="UUL84321.1"/>
    </source>
</evidence>
<dbReference type="Pfam" id="PF09601">
    <property type="entry name" value="DUF2459"/>
    <property type="match status" value="1"/>
</dbReference>
<dbReference type="NCBIfam" id="TIGR02117">
    <property type="entry name" value="chp_urease_rgn"/>
    <property type="match status" value="1"/>
</dbReference>
<gene>
    <name evidence="1" type="ORF">NMP03_16070</name>
</gene>
<sequence>MGGAVAALLLVLAVIGYGYWMAGLVGGAIPANAAWREPAQGIEVFVEDNGVHTGIAFPKAMLEGALDGLVAPGDIGDPRFAAHEWLVVGWGDRAFYLETPSWADVRPATVAAALIGSDRTVLHVEHIAQPRGGPQVKAVRLRPEEFARLVAFVRASFAEGQAVRGYAAYDAFYPANGHYNAVHTCNDWTGAAFRAAGVRMGAWTPFSRTVMWWL</sequence>
<reference evidence="1" key="1">
    <citation type="submission" date="2022-07" db="EMBL/GenBank/DDBJ databases">
        <title>Sphingomonas sp. nov., a novel bacterium isolated from the north slope of the Mount Everest.</title>
        <authorList>
            <person name="Cui X."/>
            <person name="Liu Y."/>
        </authorList>
    </citation>
    <scope>NUCLEOTIDE SEQUENCE</scope>
    <source>
        <strain evidence="1">S5-59</strain>
    </source>
</reference>
<protein>
    <submittedName>
        <fullName evidence="1">TIGR02117 family protein</fullName>
    </submittedName>
</protein>
<dbReference type="RefSeq" id="WP_256508152.1">
    <property type="nucleotide sequence ID" value="NZ_CP101740.1"/>
</dbReference>
<keyword evidence="2" id="KW-1185">Reference proteome</keyword>
<evidence type="ECO:0000313" key="2">
    <source>
        <dbReference type="Proteomes" id="UP001058533"/>
    </source>
</evidence>
<organism evidence="1 2">
    <name type="scientific">Sphingomonas qomolangmaensis</name>
    <dbReference type="NCBI Taxonomy" id="2918765"/>
    <lineage>
        <taxon>Bacteria</taxon>
        <taxon>Pseudomonadati</taxon>
        <taxon>Pseudomonadota</taxon>
        <taxon>Alphaproteobacteria</taxon>
        <taxon>Sphingomonadales</taxon>
        <taxon>Sphingomonadaceae</taxon>
        <taxon>Sphingomonas</taxon>
    </lineage>
</organism>
<dbReference type="InterPro" id="IPR011727">
    <property type="entry name" value="CHP02117"/>
</dbReference>
<dbReference type="EMBL" id="CP101740">
    <property type="protein sequence ID" value="UUL84321.1"/>
    <property type="molecule type" value="Genomic_DNA"/>
</dbReference>
<dbReference type="Proteomes" id="UP001058533">
    <property type="component" value="Chromosome"/>
</dbReference>
<accession>A0ABY5LDZ4</accession>